<proteinExistence type="predicted"/>
<gene>
    <name evidence="1" type="ORF">OIN59_03760</name>
</gene>
<dbReference type="InterPro" id="IPR025332">
    <property type="entry name" value="DUF4238"/>
</dbReference>
<accession>A0ABT5RS56</accession>
<keyword evidence="2" id="KW-1185">Reference proteome</keyword>
<dbReference type="Pfam" id="PF14022">
    <property type="entry name" value="DUF4238"/>
    <property type="match status" value="1"/>
</dbReference>
<evidence type="ECO:0000313" key="1">
    <source>
        <dbReference type="EMBL" id="MDD2176536.1"/>
    </source>
</evidence>
<organism evidence="1 2">
    <name type="scientific">Acidovorax benzenivorans</name>
    <dbReference type="NCBI Taxonomy" id="2987520"/>
    <lineage>
        <taxon>Bacteria</taxon>
        <taxon>Pseudomonadati</taxon>
        <taxon>Pseudomonadota</taxon>
        <taxon>Betaproteobacteria</taxon>
        <taxon>Burkholderiales</taxon>
        <taxon>Comamonadaceae</taxon>
        <taxon>Acidovorax</taxon>
    </lineage>
</organism>
<evidence type="ECO:0000313" key="2">
    <source>
        <dbReference type="Proteomes" id="UP001148932"/>
    </source>
</evidence>
<comment type="caution">
    <text evidence="1">The sequence shown here is derived from an EMBL/GenBank/DDBJ whole genome shotgun (WGS) entry which is preliminary data.</text>
</comment>
<dbReference type="RefSeq" id="WP_274107233.1">
    <property type="nucleotide sequence ID" value="NZ_JAPCKI010000002.1"/>
</dbReference>
<dbReference type="Proteomes" id="UP001148932">
    <property type="component" value="Unassembled WGS sequence"/>
</dbReference>
<reference evidence="1" key="1">
    <citation type="submission" date="2022-10" db="EMBL/GenBank/DDBJ databases">
        <title>Description of microaerobic benzene degrading bacteria.</title>
        <authorList>
            <person name="Bedics A."/>
            <person name="Tancsics A."/>
            <person name="Banerjee S."/>
        </authorList>
    </citation>
    <scope>NUCLEOTIDE SEQUENCE</scope>
    <source>
        <strain evidence="1">D2M1</strain>
    </source>
</reference>
<sequence length="303" mass="34389">MPTVARRHHFLPQGYLAGFTDSGRKDGMLHVLDLQESRSFRTSPLNVAVEKDFKRIDTEGLPPDAIENALAPIEDRAIQAIRRVTESREFPSDEDHNLILNLLSLVIVQNPKSRRNLNSARTRVADEKLKWLVASQANWEHHLSLAQQTDEEFKGDVSYERARQFVEGRHYIIDFGNEGTLREEFRAHDELLTALGKRTWTVLVAPEDSSFITSDYPFSLVMEHGFHGHPSFLTQNTELFFPISKKAGFIGILGTPLKPVINVRADVVARMNTRVSRQADRRLFLAEDNFLAYGRGGVVTVRA</sequence>
<dbReference type="EMBL" id="JAPCKI010000002">
    <property type="protein sequence ID" value="MDD2176536.1"/>
    <property type="molecule type" value="Genomic_DNA"/>
</dbReference>
<protein>
    <submittedName>
        <fullName evidence="1">DUF4238 domain-containing protein</fullName>
    </submittedName>
</protein>
<name>A0ABT5RS56_9BURK</name>